<protein>
    <submittedName>
        <fullName evidence="3">Uncharacterized conserved protein YciI, contains a putative active-site phosphohistidine</fullName>
    </submittedName>
</protein>
<organism evidence="3 4">
    <name type="scientific">Marinomonas fungiae</name>
    <dbReference type="NCBI Taxonomy" id="1137284"/>
    <lineage>
        <taxon>Bacteria</taxon>
        <taxon>Pseudomonadati</taxon>
        <taxon>Pseudomonadota</taxon>
        <taxon>Gammaproteobacteria</taxon>
        <taxon>Oceanospirillales</taxon>
        <taxon>Oceanospirillaceae</taxon>
        <taxon>Marinomonas</taxon>
    </lineage>
</organism>
<dbReference type="PANTHER" id="PTHR33606:SF3">
    <property type="entry name" value="PROTEIN YCII"/>
    <property type="match status" value="1"/>
</dbReference>
<dbReference type="Gene3D" id="3.30.70.1060">
    <property type="entry name" value="Dimeric alpha+beta barrel"/>
    <property type="match status" value="1"/>
</dbReference>
<dbReference type="Proteomes" id="UP000182769">
    <property type="component" value="Unassembled WGS sequence"/>
</dbReference>
<sequence>MLYSIVGQDVANSLENRLAARPAHLERLQSLRDQGRLVLAGPNPAIDSNDPGEAGFTGSVVIAEFASLEEAKAWADADPYVAAGVYASVEIKPFKQVF</sequence>
<dbReference type="RefSeq" id="WP_055462018.1">
    <property type="nucleotide sequence ID" value="NZ_CYHG01000002.1"/>
</dbReference>
<gene>
    <name evidence="3" type="ORF">Ga0061065_102396</name>
</gene>
<dbReference type="STRING" id="1137284.GCA_001418205_00901"/>
<accession>A0A0K6IIA5</accession>
<evidence type="ECO:0000259" key="2">
    <source>
        <dbReference type="Pfam" id="PF03795"/>
    </source>
</evidence>
<comment type="similarity">
    <text evidence="1">Belongs to the YciI family.</text>
</comment>
<dbReference type="InterPro" id="IPR011008">
    <property type="entry name" value="Dimeric_a/b-barrel"/>
</dbReference>
<reference evidence="4" key="1">
    <citation type="submission" date="2015-08" db="EMBL/GenBank/DDBJ databases">
        <authorList>
            <person name="Varghese N."/>
        </authorList>
    </citation>
    <scope>NUCLEOTIDE SEQUENCE [LARGE SCALE GENOMIC DNA]</scope>
    <source>
        <strain evidence="4">JCM 18476</strain>
    </source>
</reference>
<evidence type="ECO:0000313" key="3">
    <source>
        <dbReference type="EMBL" id="CUB03057.1"/>
    </source>
</evidence>
<dbReference type="AlphaFoldDB" id="A0A0K6IIA5"/>
<name>A0A0K6IIA5_9GAMM</name>
<dbReference type="PANTHER" id="PTHR33606">
    <property type="entry name" value="PROTEIN YCII"/>
    <property type="match status" value="1"/>
</dbReference>
<proteinExistence type="inferred from homology"/>
<dbReference type="InterPro" id="IPR051807">
    <property type="entry name" value="Sec-metab_biosynth-assoc"/>
</dbReference>
<dbReference type="InterPro" id="IPR005545">
    <property type="entry name" value="YCII"/>
</dbReference>
<dbReference type="NCBIfam" id="NF008473">
    <property type="entry name" value="PRK11370.1"/>
    <property type="match status" value="1"/>
</dbReference>
<feature type="domain" description="YCII-related" evidence="2">
    <location>
        <begin position="1"/>
        <end position="95"/>
    </location>
</feature>
<dbReference type="SUPFAM" id="SSF54909">
    <property type="entry name" value="Dimeric alpha+beta barrel"/>
    <property type="match status" value="1"/>
</dbReference>
<keyword evidence="4" id="KW-1185">Reference proteome</keyword>
<dbReference type="OrthoDB" id="9797014at2"/>
<dbReference type="Pfam" id="PF03795">
    <property type="entry name" value="YCII"/>
    <property type="match status" value="1"/>
</dbReference>
<evidence type="ECO:0000313" key="4">
    <source>
        <dbReference type="Proteomes" id="UP000182769"/>
    </source>
</evidence>
<dbReference type="EMBL" id="CYHG01000002">
    <property type="protein sequence ID" value="CUB03057.1"/>
    <property type="molecule type" value="Genomic_DNA"/>
</dbReference>
<evidence type="ECO:0000256" key="1">
    <source>
        <dbReference type="ARBA" id="ARBA00007689"/>
    </source>
</evidence>